<sequence length="456" mass="51007">MSYRYAGFRQCQRCGSYIPINWKHCGRCGHPAKRRSGGWGWAFFVLLVFAAFLYRAQIAQWVQGRFMIPDREDVTPGKTAGQIPAAEPFRPETPETSFRAGNNSTAEPVASSGLSPDMAGDTGLDRKTGAMTGERKEATSLTYGQKIERIHTLIREALKDAREQVSLPVLGTENDSEIIFDIIEQIVLEDPEIMFYEGCRYRSDGQLTLRYSKSRDEVLSAVQATSQRADEIIAAIIEPGMTDFEKELAIHDYIVNNCRYDIENQRKGSTPPEAYTAYGVLVNGSAVCEGYAKAMKLLLDRVNIRSLVVVGYSKGNAHAWNMVCLDGQYYHVDTTWDDPVMAGGSQVLTHVYFNLADHEIQKDHSWDKAAYPQCVDTLYNYYHYYGLTVASPDEFSGLVGAAVADGRDHLSLRILDYDTGGYDIPRLIQNTANAWGIRGLTYSVNDAYGVVDIWVR</sequence>
<feature type="domain" description="Transglutaminase-like" evidence="3">
    <location>
        <begin position="280"/>
        <end position="336"/>
    </location>
</feature>
<feature type="region of interest" description="Disordered" evidence="1">
    <location>
        <begin position="73"/>
        <end position="137"/>
    </location>
</feature>
<feature type="compositionally biased region" description="Polar residues" evidence="1">
    <location>
        <begin position="94"/>
        <end position="106"/>
    </location>
</feature>
<keyword evidence="5" id="KW-1185">Reference proteome</keyword>
<dbReference type="PANTHER" id="PTHR46333">
    <property type="entry name" value="CYTOKINESIS PROTEIN 3"/>
    <property type="match status" value="1"/>
</dbReference>
<organism evidence="4 5">
    <name type="scientific">Thermoclostridium caenicola</name>
    <dbReference type="NCBI Taxonomy" id="659425"/>
    <lineage>
        <taxon>Bacteria</taxon>
        <taxon>Bacillati</taxon>
        <taxon>Bacillota</taxon>
        <taxon>Clostridia</taxon>
        <taxon>Eubacteriales</taxon>
        <taxon>Oscillospiraceae</taxon>
        <taxon>Thermoclostridium</taxon>
    </lineage>
</organism>
<dbReference type="InterPro" id="IPR038765">
    <property type="entry name" value="Papain-like_cys_pep_sf"/>
</dbReference>
<dbReference type="SUPFAM" id="SSF54001">
    <property type="entry name" value="Cysteine proteinases"/>
    <property type="match status" value="1"/>
</dbReference>
<protein>
    <submittedName>
        <fullName evidence="4">Transglutaminase-like superfamily protein</fullName>
    </submittedName>
</protein>
<evidence type="ECO:0000259" key="3">
    <source>
        <dbReference type="SMART" id="SM00460"/>
    </source>
</evidence>
<dbReference type="SMART" id="SM00460">
    <property type="entry name" value="TGc"/>
    <property type="match status" value="1"/>
</dbReference>
<feature type="transmembrane region" description="Helical" evidence="2">
    <location>
        <begin position="39"/>
        <end position="56"/>
    </location>
</feature>
<accession>A0A1M6FCZ8</accession>
<keyword evidence="2" id="KW-1133">Transmembrane helix</keyword>
<evidence type="ECO:0000313" key="5">
    <source>
        <dbReference type="Proteomes" id="UP000324781"/>
    </source>
</evidence>
<feature type="compositionally biased region" description="Basic and acidic residues" evidence="1">
    <location>
        <begin position="123"/>
        <end position="137"/>
    </location>
</feature>
<gene>
    <name evidence="4" type="ORF">SAMN05444373_101632</name>
</gene>
<evidence type="ECO:0000313" key="4">
    <source>
        <dbReference type="EMBL" id="SHI95542.1"/>
    </source>
</evidence>
<reference evidence="4 5" key="1">
    <citation type="submission" date="2016-11" db="EMBL/GenBank/DDBJ databases">
        <authorList>
            <person name="Varghese N."/>
            <person name="Submissions S."/>
        </authorList>
    </citation>
    <scope>NUCLEOTIDE SEQUENCE [LARGE SCALE GENOMIC DNA]</scope>
    <source>
        <strain evidence="4 5">DSM 19027</strain>
    </source>
</reference>
<proteinExistence type="predicted"/>
<dbReference type="InterPro" id="IPR052557">
    <property type="entry name" value="CAP/Cytokinesis_protein"/>
</dbReference>
<dbReference type="AlphaFoldDB" id="A0A1M6FCZ8"/>
<keyword evidence="2" id="KW-0812">Transmembrane</keyword>
<keyword evidence="2" id="KW-0472">Membrane</keyword>
<evidence type="ECO:0000256" key="2">
    <source>
        <dbReference type="SAM" id="Phobius"/>
    </source>
</evidence>
<dbReference type="Proteomes" id="UP000324781">
    <property type="component" value="Unassembled WGS sequence"/>
</dbReference>
<dbReference type="InterPro" id="IPR002931">
    <property type="entry name" value="Transglutaminase-like"/>
</dbReference>
<dbReference type="Pfam" id="PF01841">
    <property type="entry name" value="Transglut_core"/>
    <property type="match status" value="1"/>
</dbReference>
<dbReference type="PANTHER" id="PTHR46333:SF2">
    <property type="entry name" value="CYTOKINESIS PROTEIN 3"/>
    <property type="match status" value="1"/>
</dbReference>
<dbReference type="EMBL" id="FQZP01000016">
    <property type="protein sequence ID" value="SHI95542.1"/>
    <property type="molecule type" value="Genomic_DNA"/>
</dbReference>
<dbReference type="GO" id="GO:0005737">
    <property type="term" value="C:cytoplasm"/>
    <property type="evidence" value="ECO:0007669"/>
    <property type="project" value="TreeGrafter"/>
</dbReference>
<name>A0A1M6FCZ8_9FIRM</name>
<evidence type="ECO:0000256" key="1">
    <source>
        <dbReference type="SAM" id="MobiDB-lite"/>
    </source>
</evidence>
<dbReference type="Gene3D" id="3.10.620.30">
    <property type="match status" value="1"/>
</dbReference>